<feature type="compositionally biased region" description="Basic and acidic residues" evidence="1">
    <location>
        <begin position="1"/>
        <end position="26"/>
    </location>
</feature>
<gene>
    <name evidence="2" type="ORF">OPV22_027704</name>
</gene>
<dbReference type="Proteomes" id="UP001222027">
    <property type="component" value="Unassembled WGS sequence"/>
</dbReference>
<sequence length="74" mass="8261">MEVKARKDDNFEKTRTSSIEGKREGGIRGQRAKPKGAGFRPEQGGGGRQANGTEIQRNLNNSTKERSNITDQWE</sequence>
<feature type="compositionally biased region" description="Polar residues" evidence="1">
    <location>
        <begin position="50"/>
        <end position="62"/>
    </location>
</feature>
<evidence type="ECO:0000256" key="1">
    <source>
        <dbReference type="SAM" id="MobiDB-lite"/>
    </source>
</evidence>
<dbReference type="AlphaFoldDB" id="A0AAV8P384"/>
<accession>A0AAV8P384</accession>
<organism evidence="2 3">
    <name type="scientific">Ensete ventricosum</name>
    <name type="common">Abyssinian banana</name>
    <name type="synonym">Musa ensete</name>
    <dbReference type="NCBI Taxonomy" id="4639"/>
    <lineage>
        <taxon>Eukaryota</taxon>
        <taxon>Viridiplantae</taxon>
        <taxon>Streptophyta</taxon>
        <taxon>Embryophyta</taxon>
        <taxon>Tracheophyta</taxon>
        <taxon>Spermatophyta</taxon>
        <taxon>Magnoliopsida</taxon>
        <taxon>Liliopsida</taxon>
        <taxon>Zingiberales</taxon>
        <taxon>Musaceae</taxon>
        <taxon>Ensete</taxon>
    </lineage>
</organism>
<keyword evidence="3" id="KW-1185">Reference proteome</keyword>
<evidence type="ECO:0000313" key="2">
    <source>
        <dbReference type="EMBL" id="KAJ8465152.1"/>
    </source>
</evidence>
<reference evidence="2 3" key="1">
    <citation type="submission" date="2022-12" db="EMBL/GenBank/DDBJ databases">
        <title>Chromosome-scale assembly of the Ensete ventricosum genome.</title>
        <authorList>
            <person name="Dussert Y."/>
            <person name="Stocks J."/>
            <person name="Wendawek A."/>
            <person name="Woldeyes F."/>
            <person name="Nichols R.A."/>
            <person name="Borrell J.S."/>
        </authorList>
    </citation>
    <scope>NUCLEOTIDE SEQUENCE [LARGE SCALE GENOMIC DNA]</scope>
    <source>
        <strain evidence="3">cv. Maze</strain>
        <tissue evidence="2">Seeds</tissue>
    </source>
</reference>
<evidence type="ECO:0000313" key="3">
    <source>
        <dbReference type="Proteomes" id="UP001222027"/>
    </source>
</evidence>
<dbReference type="EMBL" id="JAQQAF010000008">
    <property type="protein sequence ID" value="KAJ8465152.1"/>
    <property type="molecule type" value="Genomic_DNA"/>
</dbReference>
<protein>
    <submittedName>
        <fullName evidence="2">Uncharacterized protein</fullName>
    </submittedName>
</protein>
<comment type="caution">
    <text evidence="2">The sequence shown here is derived from an EMBL/GenBank/DDBJ whole genome shotgun (WGS) entry which is preliminary data.</text>
</comment>
<proteinExistence type="predicted"/>
<feature type="region of interest" description="Disordered" evidence="1">
    <location>
        <begin position="1"/>
        <end position="74"/>
    </location>
</feature>
<name>A0AAV8P384_ENSVE</name>